<dbReference type="CDD" id="cd08255">
    <property type="entry name" value="2-desacetyl-2-hydroxyethyl_bacteriochlorophyllide_like"/>
    <property type="match status" value="1"/>
</dbReference>
<proteinExistence type="predicted"/>
<feature type="domain" description="Alcohol dehydrogenase-like N-terminal" evidence="2">
    <location>
        <begin position="27"/>
        <end position="88"/>
    </location>
</feature>
<comment type="caution">
    <text evidence="3">The sequence shown here is derived from an EMBL/GenBank/DDBJ whole genome shotgun (WGS) entry which is preliminary data.</text>
</comment>
<protein>
    <submittedName>
        <fullName evidence="3">Alcohol dehydrogenase catalytic domain-containing protein</fullName>
    </submittedName>
</protein>
<dbReference type="Pfam" id="PF08240">
    <property type="entry name" value="ADH_N"/>
    <property type="match status" value="1"/>
</dbReference>
<dbReference type="RefSeq" id="WP_336586218.1">
    <property type="nucleotide sequence ID" value="NZ_JBBAXC010000004.1"/>
</dbReference>
<dbReference type="Gene3D" id="3.40.50.720">
    <property type="entry name" value="NAD(P)-binding Rossmann-like Domain"/>
    <property type="match status" value="1"/>
</dbReference>
<name>A0ABU8HC82_9BACI</name>
<dbReference type="Proteomes" id="UP001312865">
    <property type="component" value="Unassembled WGS sequence"/>
</dbReference>
<organism evidence="3 4">
    <name type="scientific">Bacillus spongiae</name>
    <dbReference type="NCBI Taxonomy" id="2683610"/>
    <lineage>
        <taxon>Bacteria</taxon>
        <taxon>Bacillati</taxon>
        <taxon>Bacillota</taxon>
        <taxon>Bacilli</taxon>
        <taxon>Bacillales</taxon>
        <taxon>Bacillaceae</taxon>
        <taxon>Bacillus</taxon>
    </lineage>
</organism>
<evidence type="ECO:0000313" key="3">
    <source>
        <dbReference type="EMBL" id="MEI5906791.1"/>
    </source>
</evidence>
<evidence type="ECO:0000256" key="1">
    <source>
        <dbReference type="ARBA" id="ARBA00023002"/>
    </source>
</evidence>
<accession>A0ABU8HC82</accession>
<evidence type="ECO:0000259" key="2">
    <source>
        <dbReference type="Pfam" id="PF08240"/>
    </source>
</evidence>
<dbReference type="SUPFAM" id="SSF51735">
    <property type="entry name" value="NAD(P)-binding Rossmann-fold domains"/>
    <property type="match status" value="1"/>
</dbReference>
<dbReference type="PANTHER" id="PTHR43189:SF1">
    <property type="entry name" value="ZINC-TYPE ALCOHOL DEHYDROGENASE-LIKE PROTEIN C1198.01"/>
    <property type="match status" value="1"/>
</dbReference>
<dbReference type="InterPro" id="IPR036291">
    <property type="entry name" value="NAD(P)-bd_dom_sf"/>
</dbReference>
<sequence>MEQRSLTLTGRHQLEWRTKNIPPLMEDEILIKTIAGAVSIGAELPQYNESDRTDVEPTYPSETGYESYGEVIKIGKDVSSSKVGDRVVAFYGHKDYGVVKAKKAIRVPREISYPFALLSILSCDAAKGVLKLQPKKTDRVLVTGMGTMGLLTVYFLKNYMEVKHVDVIDLDKKRCEYATMFGISNFYTNQAECPQNFYECGLECSSSNEAFRTLQKSIRVNGEICILSDGNRDSLNLQADFFKKELKIIGSSDGWDYQEHANWHFSNVEKVPHIEQIFQHQISHQELINCFEELSKKVINPLKVLVKY</sequence>
<keyword evidence="4" id="KW-1185">Reference proteome</keyword>
<keyword evidence="1" id="KW-0560">Oxidoreductase</keyword>
<gene>
    <name evidence="3" type="ORF">WAK64_06930</name>
</gene>
<dbReference type="PANTHER" id="PTHR43189">
    <property type="entry name" value="ZINC-TYPE ALCOHOL DEHYDROGENASE-LIKE PROTEIN C1198.01-RELATED"/>
    <property type="match status" value="1"/>
</dbReference>
<dbReference type="InterPro" id="IPR013154">
    <property type="entry name" value="ADH-like_N"/>
</dbReference>
<evidence type="ECO:0000313" key="4">
    <source>
        <dbReference type="Proteomes" id="UP001312865"/>
    </source>
</evidence>
<dbReference type="EMBL" id="JBBAXC010000004">
    <property type="protein sequence ID" value="MEI5906791.1"/>
    <property type="molecule type" value="Genomic_DNA"/>
</dbReference>
<reference evidence="3 4" key="1">
    <citation type="journal article" date="2018" name="J. Microbiol.">
        <title>Bacillus spongiae sp. nov., isolated from sponge of Jeju Island.</title>
        <authorList>
            <person name="Lee G.E."/>
            <person name="Im W.T."/>
            <person name="Park J.S."/>
        </authorList>
    </citation>
    <scope>NUCLEOTIDE SEQUENCE [LARGE SCALE GENOMIC DNA]</scope>
    <source>
        <strain evidence="3 4">135PIL107-10</strain>
    </source>
</reference>
<dbReference type="SUPFAM" id="SSF50129">
    <property type="entry name" value="GroES-like"/>
    <property type="match status" value="1"/>
</dbReference>
<dbReference type="Gene3D" id="3.90.180.10">
    <property type="entry name" value="Medium-chain alcohol dehydrogenases, catalytic domain"/>
    <property type="match status" value="2"/>
</dbReference>
<dbReference type="InterPro" id="IPR011032">
    <property type="entry name" value="GroES-like_sf"/>
</dbReference>